<organism evidence="5">
    <name type="scientific">hydrocarbon metagenome</name>
    <dbReference type="NCBI Taxonomy" id="938273"/>
    <lineage>
        <taxon>unclassified sequences</taxon>
        <taxon>metagenomes</taxon>
        <taxon>ecological metagenomes</taxon>
    </lineage>
</organism>
<dbReference type="InterPro" id="IPR018181">
    <property type="entry name" value="Heat_shock_70_CS"/>
</dbReference>
<sequence>MSEEIILGIDLGTTFSAVAFINKHGKPEIIPPREDSLTRTTPSVIFFDEEGNPIVGEEARNQALINPRRTVRWVKREMGNPSFRFNVDGKDYFPEDLSALILKKLKNDAEAFLGKEICKAVISVPAYFKDDQREKTRTAGQIAGLDVIRIINEPTAAALAYGLDKAQDDQTILVYDFGGGTFDVTIMTAKGKEFKIIATDGDAKLGGKDIDALLVEYFAEQFQREHEIDLRVEPHTHQDLWDKAEKTKKDLSFRNNVAVALASGEKTLRVDIDVEFFNELIEDLIKQTEECMNQVIQDSNMNWEQIDTILLAGGSSRIPAVRDMIKRVTGKEVTRDMNPDECVAMGAAIQANIISRETGETAPILEGGADLVVYDVASHGLGVKALSSDKKKYINSIIIPRFTPIPCEKTRTYATNEDNQSRVEIEVLQGENVDPNSPEVQLIGKAGLKNLPPHKAGDLVIEITLQYNADGVIEVIAKELKSGEKTREIIMQKTGTLSSEIIEEKRETLSQFDV</sequence>
<dbReference type="PRINTS" id="PR00301">
    <property type="entry name" value="HEATSHOCK70"/>
</dbReference>
<dbReference type="InterPro" id="IPR043129">
    <property type="entry name" value="ATPase_NBD"/>
</dbReference>
<evidence type="ECO:0000256" key="1">
    <source>
        <dbReference type="ARBA" id="ARBA00007381"/>
    </source>
</evidence>
<dbReference type="GO" id="GO:0005524">
    <property type="term" value="F:ATP binding"/>
    <property type="evidence" value="ECO:0007669"/>
    <property type="project" value="UniProtKB-KW"/>
</dbReference>
<dbReference type="SUPFAM" id="SSF100920">
    <property type="entry name" value="Heat shock protein 70kD (HSP70), peptide-binding domain"/>
    <property type="match status" value="1"/>
</dbReference>
<dbReference type="InterPro" id="IPR029047">
    <property type="entry name" value="HSP70_peptide-bd_sf"/>
</dbReference>
<dbReference type="SUPFAM" id="SSF53067">
    <property type="entry name" value="Actin-like ATPase domain"/>
    <property type="match status" value="2"/>
</dbReference>
<proteinExistence type="inferred from homology"/>
<evidence type="ECO:0000256" key="3">
    <source>
        <dbReference type="ARBA" id="ARBA00022840"/>
    </source>
</evidence>
<keyword evidence="4" id="KW-0143">Chaperone</keyword>
<dbReference type="Gene3D" id="3.90.640.10">
    <property type="entry name" value="Actin, Chain A, domain 4"/>
    <property type="match status" value="1"/>
</dbReference>
<dbReference type="GO" id="GO:0140662">
    <property type="term" value="F:ATP-dependent protein folding chaperone"/>
    <property type="evidence" value="ECO:0007669"/>
    <property type="project" value="InterPro"/>
</dbReference>
<comment type="similarity">
    <text evidence="1">Belongs to the heat shock protein 70 family.</text>
</comment>
<protein>
    <submittedName>
        <fullName evidence="5">Chaperone protein dnak</fullName>
    </submittedName>
</protein>
<evidence type="ECO:0000256" key="2">
    <source>
        <dbReference type="ARBA" id="ARBA00022741"/>
    </source>
</evidence>
<name>A0A0W8FYW2_9ZZZZ</name>
<dbReference type="FunFam" id="3.90.640.10:FF:000003">
    <property type="entry name" value="Molecular chaperone DnaK"/>
    <property type="match status" value="1"/>
</dbReference>
<dbReference type="PROSITE" id="PS00329">
    <property type="entry name" value="HSP70_2"/>
    <property type="match status" value="1"/>
</dbReference>
<dbReference type="PROSITE" id="PS00297">
    <property type="entry name" value="HSP70_1"/>
    <property type="match status" value="1"/>
</dbReference>
<evidence type="ECO:0000313" key="5">
    <source>
        <dbReference type="EMBL" id="KUG25443.1"/>
    </source>
</evidence>
<dbReference type="Gene3D" id="3.30.420.40">
    <property type="match status" value="2"/>
</dbReference>
<evidence type="ECO:0000256" key="4">
    <source>
        <dbReference type="ARBA" id="ARBA00023186"/>
    </source>
</evidence>
<keyword evidence="3" id="KW-0067">ATP-binding</keyword>
<dbReference type="InterPro" id="IPR013126">
    <property type="entry name" value="Hsp_70_fam"/>
</dbReference>
<dbReference type="Gene3D" id="2.60.34.10">
    <property type="entry name" value="Substrate Binding Domain Of DNAk, Chain A, domain 1"/>
    <property type="match status" value="1"/>
</dbReference>
<dbReference type="AlphaFoldDB" id="A0A0W8FYW2"/>
<keyword evidence="2" id="KW-0547">Nucleotide-binding</keyword>
<comment type="caution">
    <text evidence="5">The sequence shown here is derived from an EMBL/GenBank/DDBJ whole genome shotgun (WGS) entry which is preliminary data.</text>
</comment>
<gene>
    <name evidence="5" type="ORF">ASZ90_004737</name>
</gene>
<reference evidence="5" key="1">
    <citation type="journal article" date="2015" name="Proc. Natl. Acad. Sci. U.S.A.">
        <title>Networks of energetic and metabolic interactions define dynamics in microbial communities.</title>
        <authorList>
            <person name="Embree M."/>
            <person name="Liu J.K."/>
            <person name="Al-Bassam M.M."/>
            <person name="Zengler K."/>
        </authorList>
    </citation>
    <scope>NUCLEOTIDE SEQUENCE</scope>
</reference>
<dbReference type="PANTHER" id="PTHR19375">
    <property type="entry name" value="HEAT SHOCK PROTEIN 70KDA"/>
    <property type="match status" value="1"/>
</dbReference>
<dbReference type="PROSITE" id="PS01036">
    <property type="entry name" value="HSP70_3"/>
    <property type="match status" value="1"/>
</dbReference>
<dbReference type="EMBL" id="LNQE01000684">
    <property type="protein sequence ID" value="KUG25443.1"/>
    <property type="molecule type" value="Genomic_DNA"/>
</dbReference>
<accession>A0A0W8FYW2</accession>
<dbReference type="FunFam" id="3.30.420.40:FF:000071">
    <property type="entry name" value="Molecular chaperone DnaK"/>
    <property type="match status" value="1"/>
</dbReference>
<dbReference type="CDD" id="cd24029">
    <property type="entry name" value="ASKHA_NBD_HSP70_DnaK_HscA_HscC"/>
    <property type="match status" value="1"/>
</dbReference>
<dbReference type="Pfam" id="PF00012">
    <property type="entry name" value="HSP70"/>
    <property type="match status" value="2"/>
</dbReference>